<feature type="transmembrane region" description="Helical" evidence="2">
    <location>
        <begin position="74"/>
        <end position="94"/>
    </location>
</feature>
<evidence type="ECO:0000313" key="4">
    <source>
        <dbReference type="Proteomes" id="UP001328733"/>
    </source>
</evidence>
<keyword evidence="2" id="KW-0812">Transmembrane</keyword>
<sequence length="97" mass="10895">MSQTPITVTITLEEALARFDRRFDKIDERFDKIDEKLENLQKEIADVKIEQAKLSEKIDGLSKRVDNQEFTNRGILIALVVAIIGSVAKLVGLIGNP</sequence>
<evidence type="ECO:0000313" key="3">
    <source>
        <dbReference type="EMBL" id="MEG3439416.1"/>
    </source>
</evidence>
<evidence type="ECO:0000256" key="2">
    <source>
        <dbReference type="SAM" id="Phobius"/>
    </source>
</evidence>
<keyword evidence="1" id="KW-0175">Coiled coil</keyword>
<dbReference type="SUPFAM" id="SSF57997">
    <property type="entry name" value="Tropomyosin"/>
    <property type="match status" value="1"/>
</dbReference>
<gene>
    <name evidence="3" type="ORF">V0288_19980</name>
</gene>
<organism evidence="3 4">
    <name type="scientific">Pannus brasiliensis CCIBt3594</name>
    <dbReference type="NCBI Taxonomy" id="1427578"/>
    <lineage>
        <taxon>Bacteria</taxon>
        <taxon>Bacillati</taxon>
        <taxon>Cyanobacteriota</taxon>
        <taxon>Cyanophyceae</taxon>
        <taxon>Oscillatoriophycideae</taxon>
        <taxon>Chroococcales</taxon>
        <taxon>Microcystaceae</taxon>
        <taxon>Pannus</taxon>
    </lineage>
</organism>
<dbReference type="RefSeq" id="WP_332866903.1">
    <property type="nucleotide sequence ID" value="NZ_JBAFSM010000048.1"/>
</dbReference>
<keyword evidence="2" id="KW-1133">Transmembrane helix</keyword>
<name>A0AAW9QZZ6_9CHRO</name>
<keyword evidence="4" id="KW-1185">Reference proteome</keyword>
<protein>
    <submittedName>
        <fullName evidence="3">Uncharacterized protein</fullName>
    </submittedName>
</protein>
<feature type="coiled-coil region" evidence="1">
    <location>
        <begin position="23"/>
        <end position="64"/>
    </location>
</feature>
<proteinExistence type="predicted"/>
<accession>A0AAW9QZZ6</accession>
<dbReference type="Proteomes" id="UP001328733">
    <property type="component" value="Unassembled WGS sequence"/>
</dbReference>
<dbReference type="AlphaFoldDB" id="A0AAW9QZZ6"/>
<evidence type="ECO:0000256" key="1">
    <source>
        <dbReference type="SAM" id="Coils"/>
    </source>
</evidence>
<dbReference type="EMBL" id="JBAFSM010000048">
    <property type="protein sequence ID" value="MEG3439416.1"/>
    <property type="molecule type" value="Genomic_DNA"/>
</dbReference>
<comment type="caution">
    <text evidence="3">The sequence shown here is derived from an EMBL/GenBank/DDBJ whole genome shotgun (WGS) entry which is preliminary data.</text>
</comment>
<keyword evidence="2" id="KW-0472">Membrane</keyword>
<reference evidence="3 4" key="1">
    <citation type="submission" date="2024-01" db="EMBL/GenBank/DDBJ databases">
        <title>Genomic insights into the taxonomy and metabolism of the cyanobacterium Pannus brasiliensis CCIBt3594.</title>
        <authorList>
            <person name="Machado M."/>
            <person name="Botero N.B."/>
            <person name="Andreote A.P.D."/>
            <person name="Feitosa A.M.T."/>
            <person name="Popin R."/>
            <person name="Sivonen K."/>
            <person name="Fiore M.F."/>
        </authorList>
    </citation>
    <scope>NUCLEOTIDE SEQUENCE [LARGE SCALE GENOMIC DNA]</scope>
    <source>
        <strain evidence="3 4">CCIBt3594</strain>
    </source>
</reference>
<dbReference type="Gene3D" id="3.90.20.10">
    <property type="match status" value="1"/>
</dbReference>